<reference evidence="3 4" key="1">
    <citation type="journal article" date="2019" name="Microorganisms">
        <title>Paenibacillus lutrae sp. nov., A Chitinolytic Species Isolated from A River Otter in Castril Natural Park, Granada, Spain.</title>
        <authorList>
            <person name="Rodriguez M."/>
            <person name="Reina J.C."/>
            <person name="Bejar V."/>
            <person name="Llamas I."/>
        </authorList>
    </citation>
    <scope>NUCLEOTIDE SEQUENCE [LARGE SCALE GENOMIC DNA]</scope>
    <source>
        <strain evidence="3 4">N10</strain>
    </source>
</reference>
<dbReference type="AlphaFoldDB" id="A0A7X3FF17"/>
<dbReference type="PANTHER" id="PTHR37423:SF2">
    <property type="entry name" value="MEMBRANE-BOUND LYTIC MUREIN TRANSGLYCOSYLASE C"/>
    <property type="match status" value="1"/>
</dbReference>
<dbReference type="SUPFAM" id="SSF53955">
    <property type="entry name" value="Lysozyme-like"/>
    <property type="match status" value="1"/>
</dbReference>
<dbReference type="PANTHER" id="PTHR37423">
    <property type="entry name" value="SOLUBLE LYTIC MUREIN TRANSGLYCOSYLASE-RELATED"/>
    <property type="match status" value="1"/>
</dbReference>
<evidence type="ECO:0000259" key="2">
    <source>
        <dbReference type="Pfam" id="PF01464"/>
    </source>
</evidence>
<dbReference type="GO" id="GO:0016020">
    <property type="term" value="C:membrane"/>
    <property type="evidence" value="ECO:0007669"/>
    <property type="project" value="InterPro"/>
</dbReference>
<dbReference type="RefSeq" id="WP_157332699.1">
    <property type="nucleotide sequence ID" value="NZ_RHLK01000002.1"/>
</dbReference>
<dbReference type="Proteomes" id="UP000490800">
    <property type="component" value="Unassembled WGS sequence"/>
</dbReference>
<evidence type="ECO:0000313" key="3">
    <source>
        <dbReference type="EMBL" id="MVO98439.1"/>
    </source>
</evidence>
<gene>
    <name evidence="3" type="ORF">EDM21_02635</name>
</gene>
<feature type="domain" description="Transglycosylase SLT" evidence="2">
    <location>
        <begin position="41"/>
        <end position="145"/>
    </location>
</feature>
<dbReference type="Gene3D" id="1.10.530.10">
    <property type="match status" value="1"/>
</dbReference>
<dbReference type="GO" id="GO:0008933">
    <property type="term" value="F:peptidoglycan lytic transglycosylase activity"/>
    <property type="evidence" value="ECO:0007669"/>
    <property type="project" value="InterPro"/>
</dbReference>
<dbReference type="InterPro" id="IPR000189">
    <property type="entry name" value="Transglyc_AS"/>
</dbReference>
<organism evidence="3 4">
    <name type="scientific">Paenibacillus lutrae</name>
    <dbReference type="NCBI Taxonomy" id="2078573"/>
    <lineage>
        <taxon>Bacteria</taxon>
        <taxon>Bacillati</taxon>
        <taxon>Bacillota</taxon>
        <taxon>Bacilli</taxon>
        <taxon>Bacillales</taxon>
        <taxon>Paenibacillaceae</taxon>
        <taxon>Paenibacillus</taxon>
    </lineage>
</organism>
<keyword evidence="4" id="KW-1185">Reference proteome</keyword>
<comment type="caution">
    <text evidence="3">The sequence shown here is derived from an EMBL/GenBank/DDBJ whole genome shotgun (WGS) entry which is preliminary data.</text>
</comment>
<dbReference type="InterPro" id="IPR023346">
    <property type="entry name" value="Lysozyme-like_dom_sf"/>
</dbReference>
<dbReference type="CDD" id="cd16896">
    <property type="entry name" value="LT_Slt70-like"/>
    <property type="match status" value="1"/>
</dbReference>
<comment type="similarity">
    <text evidence="1">Belongs to the transglycosylase Slt family.</text>
</comment>
<dbReference type="PROSITE" id="PS00922">
    <property type="entry name" value="TRANSGLYCOSYLASE"/>
    <property type="match status" value="1"/>
</dbReference>
<dbReference type="OrthoDB" id="9815002at2"/>
<name>A0A7X3FF17_9BACL</name>
<dbReference type="GO" id="GO:0000270">
    <property type="term" value="P:peptidoglycan metabolic process"/>
    <property type="evidence" value="ECO:0007669"/>
    <property type="project" value="InterPro"/>
</dbReference>
<evidence type="ECO:0000256" key="1">
    <source>
        <dbReference type="ARBA" id="ARBA00007734"/>
    </source>
</evidence>
<proteinExistence type="inferred from homology"/>
<accession>A0A7X3FF17</accession>
<dbReference type="Pfam" id="PF01464">
    <property type="entry name" value="SLT"/>
    <property type="match status" value="1"/>
</dbReference>
<evidence type="ECO:0000313" key="4">
    <source>
        <dbReference type="Proteomes" id="UP000490800"/>
    </source>
</evidence>
<dbReference type="InterPro" id="IPR008258">
    <property type="entry name" value="Transglycosylase_SLT_dom_1"/>
</dbReference>
<protein>
    <submittedName>
        <fullName evidence="3">Transglycosylase SLT domain-containing protein</fullName>
    </submittedName>
</protein>
<sequence length="192" mass="22525">MRLFRKKRVFALLLLVFVLFLFSNGTYIGQKIYPIHYREEIQQNAAEFKVDPFLIAAIIKVESNFKPDRESKKGAFGVMQLMPDTAEWIRETSDSGQADFRDPARNIQFGSWYLAWLNKQYKGNWLYSIAAYNAGQGNVNKWKNNGVWDGTEGTIENIPFGETRHYVQRVLFYQQKFTELYDDEYNKGTFVQ</sequence>
<dbReference type="EMBL" id="RHLK01000002">
    <property type="protein sequence ID" value="MVO98439.1"/>
    <property type="molecule type" value="Genomic_DNA"/>
</dbReference>